<gene>
    <name evidence="1" type="ORF">SAMN02745120_1838</name>
</gene>
<dbReference type="RefSeq" id="WP_079589659.1">
    <property type="nucleotide sequence ID" value="NZ_FUYN01000003.1"/>
</dbReference>
<dbReference type="AlphaFoldDB" id="A0A1T5BSH6"/>
<protein>
    <submittedName>
        <fullName evidence="1">Uncharacterized protein</fullName>
    </submittedName>
</protein>
<accession>A0A1T5BSH6</accession>
<name>A0A1T5BSH6_9FIRM</name>
<evidence type="ECO:0000313" key="1">
    <source>
        <dbReference type="EMBL" id="SKB50134.1"/>
    </source>
</evidence>
<dbReference type="Proteomes" id="UP000243406">
    <property type="component" value="Unassembled WGS sequence"/>
</dbReference>
<proteinExistence type="predicted"/>
<dbReference type="EMBL" id="FUYN01000003">
    <property type="protein sequence ID" value="SKB50134.1"/>
    <property type="molecule type" value="Genomic_DNA"/>
</dbReference>
<sequence>MFSFFRNGVNFIVWASDDISMLRDNILEISKGQELSLEEAFDSSGEDDTIVILTKEMADKVSSENLEKVIIANISSEDLLSRFISQENPPQNTKVRSAPSIIVMRYFGDVEKIISEIEHDYDCREGSFVDLLEQGNDKGVILSFTDRSLKSDVFIRSLYKKALYIKLPYETFMADMRMHALRYINEGIGKKDWYELEIRIYDRYQAYSLQYDRLIEILEELELGLVLGEAWTKDYPRMFMPVGVYRIRFFTFNPPKDIKKVLLGFEYTSDGTRIVDMDLYQGKTKINWTDTLEKELPRIRFKMAEVFRQRSISQMREDVVDNINKLDEMILNTRVE</sequence>
<keyword evidence="2" id="KW-1185">Reference proteome</keyword>
<reference evidence="2" key="1">
    <citation type="submission" date="2017-02" db="EMBL/GenBank/DDBJ databases">
        <authorList>
            <person name="Varghese N."/>
            <person name="Submissions S."/>
        </authorList>
    </citation>
    <scope>NUCLEOTIDE SEQUENCE [LARGE SCALE GENOMIC DNA]</scope>
    <source>
        <strain evidence="2">ATCC 35199</strain>
    </source>
</reference>
<evidence type="ECO:0000313" key="2">
    <source>
        <dbReference type="Proteomes" id="UP000243406"/>
    </source>
</evidence>
<dbReference type="OrthoDB" id="2383at2"/>
<organism evidence="1 2">
    <name type="scientific">Acetoanaerobium noterae</name>
    <dbReference type="NCBI Taxonomy" id="745369"/>
    <lineage>
        <taxon>Bacteria</taxon>
        <taxon>Bacillati</taxon>
        <taxon>Bacillota</taxon>
        <taxon>Clostridia</taxon>
        <taxon>Peptostreptococcales</taxon>
        <taxon>Filifactoraceae</taxon>
        <taxon>Acetoanaerobium</taxon>
    </lineage>
</organism>